<protein>
    <submittedName>
        <fullName evidence="2">Pyridoxamine 5'-phosphate oxidase</fullName>
    </submittedName>
</protein>
<dbReference type="OrthoDB" id="9152543at2"/>
<evidence type="ECO:0000313" key="2">
    <source>
        <dbReference type="EMBL" id="RVU43421.1"/>
    </source>
</evidence>
<dbReference type="Proteomes" id="UP000285575">
    <property type="component" value="Unassembled WGS sequence"/>
</dbReference>
<evidence type="ECO:0000313" key="3">
    <source>
        <dbReference type="Proteomes" id="UP000285575"/>
    </source>
</evidence>
<dbReference type="SUPFAM" id="SSF50475">
    <property type="entry name" value="FMN-binding split barrel"/>
    <property type="match status" value="1"/>
</dbReference>
<dbReference type="RefSeq" id="WP_128230705.1">
    <property type="nucleotide sequence ID" value="NZ_SACR01000007.1"/>
</dbReference>
<name>A0A437R9G2_9BURK</name>
<proteinExistence type="predicted"/>
<keyword evidence="3" id="KW-1185">Reference proteome</keyword>
<feature type="domain" description="Pyridoxamine 5'-phosphate oxidase Alr4036 family FMN-binding" evidence="1">
    <location>
        <begin position="18"/>
        <end position="103"/>
    </location>
</feature>
<dbReference type="Gene3D" id="2.30.110.10">
    <property type="entry name" value="Electron Transport, Fmn-binding Protein, Chain A"/>
    <property type="match status" value="1"/>
</dbReference>
<gene>
    <name evidence="2" type="ORF">EOE66_21020</name>
</gene>
<accession>A0A437R9G2</accession>
<organism evidence="2 3">
    <name type="scientific">Rubrivivax rivuli</name>
    <dbReference type="NCBI Taxonomy" id="1862385"/>
    <lineage>
        <taxon>Bacteria</taxon>
        <taxon>Pseudomonadati</taxon>
        <taxon>Pseudomonadota</taxon>
        <taxon>Betaproteobacteria</taxon>
        <taxon>Burkholderiales</taxon>
        <taxon>Sphaerotilaceae</taxon>
        <taxon>Rubrivivax</taxon>
    </lineage>
</organism>
<sequence>MDDPRRPTELGAVQTALWQELTRAPHDKHHEWRTPVLATVDEDGQAADARTVVLREVDAAASTLVLFSDARAAKLAQLQAHPVGTLVFWSKRLGWQLRLRVRLQAQTEGLAVSSRWARLKLSPAAQDYLSPLAPGAALDAPAAPSRAPGAVERGHFALLLAQVQSTDWLELHRDGHRRARFDATGARWLVP</sequence>
<dbReference type="InterPro" id="IPR024624">
    <property type="entry name" value="Pyridox_Oxase_Alr4036_FMN-bd"/>
</dbReference>
<comment type="caution">
    <text evidence="2">The sequence shown here is derived from an EMBL/GenBank/DDBJ whole genome shotgun (WGS) entry which is preliminary data.</text>
</comment>
<dbReference type="Pfam" id="PF12766">
    <property type="entry name" value="Pyridox_oxase_2"/>
    <property type="match status" value="1"/>
</dbReference>
<dbReference type="AlphaFoldDB" id="A0A437R9G2"/>
<dbReference type="InterPro" id="IPR012349">
    <property type="entry name" value="Split_barrel_FMN-bd"/>
</dbReference>
<evidence type="ECO:0000259" key="1">
    <source>
        <dbReference type="Pfam" id="PF12766"/>
    </source>
</evidence>
<reference evidence="2 3" key="1">
    <citation type="submission" date="2019-01" db="EMBL/GenBank/DDBJ databases">
        <authorList>
            <person name="Chen W.-M."/>
        </authorList>
    </citation>
    <scope>NUCLEOTIDE SEQUENCE [LARGE SCALE GENOMIC DNA]</scope>
    <source>
        <strain evidence="2 3">KYPY4</strain>
    </source>
</reference>
<dbReference type="EMBL" id="SACR01000007">
    <property type="protein sequence ID" value="RVU43421.1"/>
    <property type="molecule type" value="Genomic_DNA"/>
</dbReference>
<dbReference type="GO" id="GO:0010181">
    <property type="term" value="F:FMN binding"/>
    <property type="evidence" value="ECO:0007669"/>
    <property type="project" value="InterPro"/>
</dbReference>